<dbReference type="OrthoDB" id="158360at2759"/>
<keyword evidence="5 11" id="KW-0653">Protein transport</keyword>
<dbReference type="InterPro" id="IPR027027">
    <property type="entry name" value="GOSR2/Membrin/Bos1"/>
</dbReference>
<dbReference type="Gene3D" id="1.20.5.110">
    <property type="match status" value="1"/>
</dbReference>
<dbReference type="Pfam" id="PF12352">
    <property type="entry name" value="V-SNARE_C"/>
    <property type="match status" value="1"/>
</dbReference>
<dbReference type="GO" id="GO:0031902">
    <property type="term" value="C:late endosome membrane"/>
    <property type="evidence" value="ECO:0007669"/>
    <property type="project" value="TreeGrafter"/>
</dbReference>
<evidence type="ECO:0000313" key="13">
    <source>
        <dbReference type="EMBL" id="ORX68003.1"/>
    </source>
</evidence>
<comment type="caution">
    <text evidence="13">The sequence shown here is derived from an EMBL/GenBank/DDBJ whole genome shotgun (WGS) entry which is preliminary data.</text>
</comment>
<comment type="function">
    <text evidence="11">SNARE required for protein transport between the ER and the Golgi complex.</text>
</comment>
<evidence type="ECO:0000256" key="10">
    <source>
        <dbReference type="ARBA" id="ARBA00040957"/>
    </source>
</evidence>
<dbReference type="PANTHER" id="PTHR21230:SF1">
    <property type="entry name" value="GOLGI SNAP RECEPTOR COMPLEX MEMBER 2"/>
    <property type="match status" value="1"/>
</dbReference>
<name>A0A1Y1W385_9FUNG</name>
<dbReference type="GO" id="GO:0006888">
    <property type="term" value="P:endoplasmic reticulum to Golgi vesicle-mediated transport"/>
    <property type="evidence" value="ECO:0007669"/>
    <property type="project" value="TreeGrafter"/>
</dbReference>
<sequence>MTSEYNAAQRLLHKIKQNVSEFELDTRTDSQVLQAGIAQDLQTLGKKIAEYRILARQDTNERKRRMMIDRATAMADDHENLKRRVEKIKQHKQNQTTYSHERAELFQRPNASQPMDTAITMDGPQGEDAFYQRSELALDNYIAQGVASLGNLREQRGMLQGAHKRILNADSTLGLSKSVITYINRRTTQDKIILAAGMLATCVGIYFIVQYFG</sequence>
<keyword evidence="7" id="KW-0333">Golgi apparatus</keyword>
<dbReference type="GO" id="GO:0000149">
    <property type="term" value="F:SNARE binding"/>
    <property type="evidence" value="ECO:0007669"/>
    <property type="project" value="TreeGrafter"/>
</dbReference>
<dbReference type="Proteomes" id="UP000193922">
    <property type="component" value="Unassembled WGS sequence"/>
</dbReference>
<dbReference type="STRING" id="61395.A0A1Y1W385"/>
<dbReference type="GO" id="GO:0005484">
    <property type="term" value="F:SNAP receptor activity"/>
    <property type="evidence" value="ECO:0007669"/>
    <property type="project" value="InterPro"/>
</dbReference>
<evidence type="ECO:0000256" key="5">
    <source>
        <dbReference type="ARBA" id="ARBA00022927"/>
    </source>
</evidence>
<accession>A0A1Y1W385</accession>
<organism evidence="13 14">
    <name type="scientific">Linderina pennispora</name>
    <dbReference type="NCBI Taxonomy" id="61395"/>
    <lineage>
        <taxon>Eukaryota</taxon>
        <taxon>Fungi</taxon>
        <taxon>Fungi incertae sedis</taxon>
        <taxon>Zoopagomycota</taxon>
        <taxon>Kickxellomycotina</taxon>
        <taxon>Kickxellomycetes</taxon>
        <taxon>Kickxellales</taxon>
        <taxon>Kickxellaceae</taxon>
        <taxon>Linderina</taxon>
    </lineage>
</organism>
<dbReference type="GO" id="GO:0005789">
    <property type="term" value="C:endoplasmic reticulum membrane"/>
    <property type="evidence" value="ECO:0007669"/>
    <property type="project" value="UniProtKB-SubCell"/>
</dbReference>
<evidence type="ECO:0000256" key="9">
    <source>
        <dbReference type="ARBA" id="ARBA00037983"/>
    </source>
</evidence>
<evidence type="ECO:0000256" key="8">
    <source>
        <dbReference type="ARBA" id="ARBA00023136"/>
    </source>
</evidence>
<dbReference type="RefSeq" id="XP_040741849.1">
    <property type="nucleotide sequence ID" value="XM_040891623.1"/>
</dbReference>
<evidence type="ECO:0000256" key="11">
    <source>
        <dbReference type="PIRNR" id="PIRNR028865"/>
    </source>
</evidence>
<evidence type="ECO:0000256" key="1">
    <source>
        <dbReference type="ARBA" id="ARBA00004163"/>
    </source>
</evidence>
<protein>
    <recommendedName>
        <fullName evidence="10 11">Protein transport protein BOS1</fullName>
    </recommendedName>
</protein>
<dbReference type="GO" id="GO:0006906">
    <property type="term" value="P:vesicle fusion"/>
    <property type="evidence" value="ECO:0007669"/>
    <property type="project" value="TreeGrafter"/>
</dbReference>
<keyword evidence="4 12" id="KW-0812">Transmembrane</keyword>
<evidence type="ECO:0000256" key="2">
    <source>
        <dbReference type="ARBA" id="ARBA00004409"/>
    </source>
</evidence>
<dbReference type="PIRSF" id="PIRSF028865">
    <property type="entry name" value="Membrin-2"/>
    <property type="match status" value="1"/>
</dbReference>
<keyword evidence="6 12" id="KW-1133">Transmembrane helix</keyword>
<evidence type="ECO:0000313" key="14">
    <source>
        <dbReference type="Proteomes" id="UP000193922"/>
    </source>
</evidence>
<keyword evidence="8 11" id="KW-0472">Membrane</keyword>
<dbReference type="GO" id="GO:0012507">
    <property type="term" value="C:ER to Golgi transport vesicle membrane"/>
    <property type="evidence" value="ECO:0007669"/>
    <property type="project" value="TreeGrafter"/>
</dbReference>
<keyword evidence="14" id="KW-1185">Reference proteome</keyword>
<feature type="transmembrane region" description="Helical" evidence="12">
    <location>
        <begin position="192"/>
        <end position="212"/>
    </location>
</feature>
<evidence type="ECO:0000256" key="6">
    <source>
        <dbReference type="ARBA" id="ARBA00022989"/>
    </source>
</evidence>
<proteinExistence type="inferred from homology"/>
<dbReference type="CDD" id="cd15863">
    <property type="entry name" value="SNARE_GS27"/>
    <property type="match status" value="1"/>
</dbReference>
<dbReference type="GeneID" id="63808271"/>
<evidence type="ECO:0000256" key="3">
    <source>
        <dbReference type="ARBA" id="ARBA00022448"/>
    </source>
</evidence>
<reference evidence="13 14" key="1">
    <citation type="submission" date="2016-07" db="EMBL/GenBank/DDBJ databases">
        <title>Pervasive Adenine N6-methylation of Active Genes in Fungi.</title>
        <authorList>
            <consortium name="DOE Joint Genome Institute"/>
            <person name="Mondo S.J."/>
            <person name="Dannebaum R.O."/>
            <person name="Kuo R.C."/>
            <person name="Labutti K."/>
            <person name="Haridas S."/>
            <person name="Kuo A."/>
            <person name="Salamov A."/>
            <person name="Ahrendt S.R."/>
            <person name="Lipzen A."/>
            <person name="Sullivan W."/>
            <person name="Andreopoulos W.B."/>
            <person name="Clum A."/>
            <person name="Lindquist E."/>
            <person name="Daum C."/>
            <person name="Ramamoorthy G.K."/>
            <person name="Gryganskyi A."/>
            <person name="Culley D."/>
            <person name="Magnuson J.K."/>
            <person name="James T.Y."/>
            <person name="O'Malley M.A."/>
            <person name="Stajich J.E."/>
            <person name="Spatafora J.W."/>
            <person name="Visel A."/>
            <person name="Grigoriev I.V."/>
        </authorList>
    </citation>
    <scope>NUCLEOTIDE SEQUENCE [LARGE SCALE GENOMIC DNA]</scope>
    <source>
        <strain evidence="13 14">ATCC 12442</strain>
    </source>
</reference>
<gene>
    <name evidence="13" type="ORF">DL89DRAFT_39804</name>
</gene>
<keyword evidence="3 11" id="KW-0813">Transport</keyword>
<dbReference type="GO" id="GO:0031201">
    <property type="term" value="C:SNARE complex"/>
    <property type="evidence" value="ECO:0007669"/>
    <property type="project" value="TreeGrafter"/>
</dbReference>
<dbReference type="EMBL" id="MCFD01000011">
    <property type="protein sequence ID" value="ORX68003.1"/>
    <property type="molecule type" value="Genomic_DNA"/>
</dbReference>
<dbReference type="SUPFAM" id="SSF58038">
    <property type="entry name" value="SNARE fusion complex"/>
    <property type="match status" value="1"/>
</dbReference>
<comment type="similarity">
    <text evidence="9 11">Belongs to the BOS1 family.</text>
</comment>
<dbReference type="PANTHER" id="PTHR21230">
    <property type="entry name" value="VESICLE TRANSPORT V-SNARE PROTEIN VTI1-RELATED"/>
    <property type="match status" value="1"/>
</dbReference>
<dbReference type="GO" id="GO:0015031">
    <property type="term" value="P:protein transport"/>
    <property type="evidence" value="ECO:0007669"/>
    <property type="project" value="UniProtKB-KW"/>
</dbReference>
<dbReference type="GO" id="GO:0000139">
    <property type="term" value="C:Golgi membrane"/>
    <property type="evidence" value="ECO:0007669"/>
    <property type="project" value="UniProtKB-SubCell"/>
</dbReference>
<evidence type="ECO:0000256" key="4">
    <source>
        <dbReference type="ARBA" id="ARBA00022692"/>
    </source>
</evidence>
<evidence type="ECO:0000256" key="7">
    <source>
        <dbReference type="ARBA" id="ARBA00023034"/>
    </source>
</evidence>
<dbReference type="AlphaFoldDB" id="A0A1Y1W385"/>
<evidence type="ECO:0000256" key="12">
    <source>
        <dbReference type="SAM" id="Phobius"/>
    </source>
</evidence>
<comment type="subcellular location">
    <subcellularLocation>
        <location evidence="1">Endoplasmic reticulum membrane</location>
        <topology evidence="1">Single-pass type IV membrane protein</topology>
    </subcellularLocation>
    <subcellularLocation>
        <location evidence="2">Golgi apparatus membrane</location>
        <topology evidence="2">Single-pass type IV membrane protein</topology>
    </subcellularLocation>
</comment>